<reference evidence="1 2" key="1">
    <citation type="journal article" date="2019" name="Appl. Environ. Microbiol.">
        <title>Genetic determinants of hydroxycinnamic acid metabolism in heterofermentative lactobacilli.</title>
        <authorList>
            <person name="Gaur G."/>
            <person name="Oh J.H."/>
            <person name="Filannino P."/>
            <person name="Gobbetti M."/>
            <person name="van Pijkeren J.P."/>
            <person name="Ganzle M.G."/>
        </authorList>
    </citation>
    <scope>NUCLEOTIDE SEQUENCE [LARGE SCALE GENOMIC DNA]</scope>
    <source>
        <strain evidence="1 2">C5</strain>
    </source>
</reference>
<organism evidence="1 2">
    <name type="scientific">Furfurilactobacillus milii</name>
    <dbReference type="NCBI Taxonomy" id="2888272"/>
    <lineage>
        <taxon>Bacteria</taxon>
        <taxon>Bacillati</taxon>
        <taxon>Bacillota</taxon>
        <taxon>Bacilli</taxon>
        <taxon>Lactobacillales</taxon>
        <taxon>Lactobacillaceae</taxon>
        <taxon>Furfurilactobacillus</taxon>
    </lineage>
</organism>
<proteinExistence type="predicted"/>
<name>A0A6N9I0M9_9LACO</name>
<comment type="caution">
    <text evidence="1">The sequence shown here is derived from an EMBL/GenBank/DDBJ whole genome shotgun (WGS) entry which is preliminary data.</text>
</comment>
<dbReference type="InterPro" id="IPR011990">
    <property type="entry name" value="TPR-like_helical_dom_sf"/>
</dbReference>
<dbReference type="EMBL" id="WEZQ01000003">
    <property type="protein sequence ID" value="MYV16398.1"/>
    <property type="molecule type" value="Genomic_DNA"/>
</dbReference>
<dbReference type="OrthoDB" id="2308320at2"/>
<dbReference type="Proteomes" id="UP000449209">
    <property type="component" value="Unassembled WGS sequence"/>
</dbReference>
<dbReference type="AlphaFoldDB" id="A0A6N9I0M9"/>
<evidence type="ECO:0000313" key="2">
    <source>
        <dbReference type="Proteomes" id="UP000449209"/>
    </source>
</evidence>
<sequence>MKYQDAAVNNLLSQYNSDNIEDELEKDHLLFLKVQSKLWLTKDYDTAIFGFNNLLQNSSSDDRPNIFQLLSLTELGVLYEEKKKNKLADFYFQQVFNAFDTEFLQEFAYWGLLIAADMAQYFINVEKFDLASQSVEYGMEISLKSGSFFFVDSLYYAKAIIDVNLHKMGGKYAEYLTSAEVFAKHADNASVLKKIKSLRENIIKNKGVF</sequence>
<dbReference type="Gene3D" id="1.25.40.10">
    <property type="entry name" value="Tetratricopeptide repeat domain"/>
    <property type="match status" value="1"/>
</dbReference>
<accession>A0A6N9I0M9</accession>
<protein>
    <submittedName>
        <fullName evidence="1">Uncharacterized protein</fullName>
    </submittedName>
</protein>
<dbReference type="RefSeq" id="WP_161002972.1">
    <property type="nucleotide sequence ID" value="NZ_WEZQ01000003.1"/>
</dbReference>
<evidence type="ECO:0000313" key="1">
    <source>
        <dbReference type="EMBL" id="MYV16398.1"/>
    </source>
</evidence>
<gene>
    <name evidence="1" type="ORF">GB993_02525</name>
</gene>